<reference evidence="2" key="1">
    <citation type="journal article" date="2009" name="Rice">
        <title>De Novo Next Generation Sequencing of Plant Genomes.</title>
        <authorList>
            <person name="Rounsley S."/>
            <person name="Marri P.R."/>
            <person name="Yu Y."/>
            <person name="He R."/>
            <person name="Sisneros N."/>
            <person name="Goicoechea J.L."/>
            <person name="Lee S.J."/>
            <person name="Angelova A."/>
            <person name="Kudrna D."/>
            <person name="Luo M."/>
            <person name="Affourtit J."/>
            <person name="Desany B."/>
            <person name="Knight J."/>
            <person name="Niazi F."/>
            <person name="Egholm M."/>
            <person name="Wing R.A."/>
        </authorList>
    </citation>
    <scope>NUCLEOTIDE SEQUENCE [LARGE SCALE GENOMIC DNA]</scope>
    <source>
        <strain evidence="2">cv. IRGC 105608</strain>
    </source>
</reference>
<evidence type="ECO:0000256" key="1">
    <source>
        <dbReference type="SAM" id="Phobius"/>
    </source>
</evidence>
<dbReference type="PaxDb" id="65489-OBART09G17340.1"/>
<reference evidence="2" key="2">
    <citation type="submission" date="2015-03" db="UniProtKB">
        <authorList>
            <consortium name="EnsemblPlants"/>
        </authorList>
    </citation>
    <scope>IDENTIFICATION</scope>
</reference>
<dbReference type="Proteomes" id="UP000026960">
    <property type="component" value="Chromosome 9"/>
</dbReference>
<keyword evidence="1" id="KW-1133">Transmembrane helix</keyword>
<proteinExistence type="predicted"/>
<evidence type="ECO:0000313" key="3">
    <source>
        <dbReference type="Proteomes" id="UP000026960"/>
    </source>
</evidence>
<accession>A0A0D3H995</accession>
<dbReference type="Gramene" id="OBART09G17340.1">
    <property type="protein sequence ID" value="OBART09G17340.1"/>
    <property type="gene ID" value="OBART09G17340"/>
</dbReference>
<protein>
    <submittedName>
        <fullName evidence="2">Uncharacterized protein</fullName>
    </submittedName>
</protein>
<dbReference type="AlphaFoldDB" id="A0A0D3H995"/>
<sequence length="146" mass="15406">MSSSNIFEDDEIEAAFAAGAMPPEWRRRLVASGQLDERGVDKIAADIAAAGTTSRPSSGFAWSKGAMAFAAFDVVVGALLLCLGVAGILSAGEHHHGDGKNAVVGGLLVLAMTAVVAMVCEYERRRGKMRRLQARIVLERSLLPPV</sequence>
<dbReference type="HOGENOM" id="CLU_115601_0_0_1"/>
<keyword evidence="1" id="KW-0812">Transmembrane</keyword>
<feature type="transmembrane region" description="Helical" evidence="1">
    <location>
        <begin position="102"/>
        <end position="122"/>
    </location>
</feature>
<organism evidence="2">
    <name type="scientific">Oryza barthii</name>
    <dbReference type="NCBI Taxonomy" id="65489"/>
    <lineage>
        <taxon>Eukaryota</taxon>
        <taxon>Viridiplantae</taxon>
        <taxon>Streptophyta</taxon>
        <taxon>Embryophyta</taxon>
        <taxon>Tracheophyta</taxon>
        <taxon>Spermatophyta</taxon>
        <taxon>Magnoliopsida</taxon>
        <taxon>Liliopsida</taxon>
        <taxon>Poales</taxon>
        <taxon>Poaceae</taxon>
        <taxon>BOP clade</taxon>
        <taxon>Oryzoideae</taxon>
        <taxon>Oryzeae</taxon>
        <taxon>Oryzinae</taxon>
        <taxon>Oryza</taxon>
    </lineage>
</organism>
<keyword evidence="1" id="KW-0472">Membrane</keyword>
<feature type="transmembrane region" description="Helical" evidence="1">
    <location>
        <begin position="65"/>
        <end position="90"/>
    </location>
</feature>
<evidence type="ECO:0000313" key="2">
    <source>
        <dbReference type="EnsemblPlants" id="OBART09G17340.1"/>
    </source>
</evidence>
<name>A0A0D3H995_9ORYZ</name>
<dbReference type="EnsemblPlants" id="OBART09G17340.1">
    <property type="protein sequence ID" value="OBART09G17340.1"/>
    <property type="gene ID" value="OBART09G17340"/>
</dbReference>
<keyword evidence="3" id="KW-1185">Reference proteome</keyword>